<dbReference type="Proteomes" id="UP000188273">
    <property type="component" value="Chromosome"/>
</dbReference>
<keyword evidence="2" id="KW-1185">Reference proteome</keyword>
<proteinExistence type="predicted"/>
<dbReference type="RefSeq" id="WP_077539895.1">
    <property type="nucleotide sequence ID" value="NZ_CP019633.1"/>
</dbReference>
<evidence type="ECO:0000313" key="1">
    <source>
        <dbReference type="EMBL" id="AQQ09314.1"/>
    </source>
</evidence>
<accession>A0A1Q2HPV0</accession>
<dbReference type="Gene3D" id="2.50.20.10">
    <property type="entry name" value="Lipoprotein localisation LolA/LolB/LppX"/>
    <property type="match status" value="1"/>
</dbReference>
<reference evidence="2" key="1">
    <citation type="submission" date="2017-02" db="EMBL/GenBank/DDBJ databases">
        <title>Comparative genomics and description of representatives of a novel lineage of planctomycetes thriving in anoxic sediments.</title>
        <authorList>
            <person name="Spring S."/>
            <person name="Bunk B."/>
            <person name="Sproer C."/>
            <person name="Klenk H.-P."/>
        </authorList>
    </citation>
    <scope>NUCLEOTIDE SEQUENCE [LARGE SCALE GENOMIC DNA]</scope>
    <source>
        <strain evidence="2">L21-RPul-D3</strain>
    </source>
</reference>
<sequence length="253" mass="28906">MRRFFITLVIISSALLAGGEKIEKIITKLEKRADSISSLRSEIKYTIEEDNGIFETKTEYSGRFSFFRQKADGRKREKAAVVFLTKKKDDGEPIKEKKRYVFNGVWLVKFDYPLKQVSRVQLAPEDKPIGTLDLLAEDFPIVGFGSRKKLKQDYKITLLEENEKNISLGLKPGEKSDKNKELVIDIDKELFVPKKITAKLKGQSETMQISFSGIKIDEKIKRKDFSVETPEGFSENIKRLEKTGSKSKGEKNG</sequence>
<gene>
    <name evidence="1" type="ORF">L21SP3_01117</name>
</gene>
<name>A0A1Q2HPV0_9BACT</name>
<dbReference type="KEGG" id="pbu:L21SP3_01117"/>
<dbReference type="EMBL" id="CP019633">
    <property type="protein sequence ID" value="AQQ09314.1"/>
    <property type="molecule type" value="Genomic_DNA"/>
</dbReference>
<dbReference type="OrthoDB" id="9876230at2"/>
<protein>
    <submittedName>
        <fullName evidence="1">Planctomycetes uncharacterized domain protein</fullName>
    </submittedName>
</protein>
<dbReference type="AlphaFoldDB" id="A0A1Q2HPV0"/>
<organism evidence="1 2">
    <name type="scientific">Sedimentisphaera cyanobacteriorum</name>
    <dbReference type="NCBI Taxonomy" id="1940790"/>
    <lineage>
        <taxon>Bacteria</taxon>
        <taxon>Pseudomonadati</taxon>
        <taxon>Planctomycetota</taxon>
        <taxon>Phycisphaerae</taxon>
        <taxon>Sedimentisphaerales</taxon>
        <taxon>Sedimentisphaeraceae</taxon>
        <taxon>Sedimentisphaera</taxon>
    </lineage>
</organism>
<dbReference type="STRING" id="1940790.L21SP3_01117"/>
<evidence type="ECO:0000313" key="2">
    <source>
        <dbReference type="Proteomes" id="UP000188273"/>
    </source>
</evidence>